<gene>
    <name evidence="1" type="ORF">LWI28_002747</name>
</gene>
<dbReference type="PANTHER" id="PTHR47481">
    <property type="match status" value="1"/>
</dbReference>
<organism evidence="1 2">
    <name type="scientific">Acer negundo</name>
    <name type="common">Box elder</name>
    <dbReference type="NCBI Taxonomy" id="4023"/>
    <lineage>
        <taxon>Eukaryota</taxon>
        <taxon>Viridiplantae</taxon>
        <taxon>Streptophyta</taxon>
        <taxon>Embryophyta</taxon>
        <taxon>Tracheophyta</taxon>
        <taxon>Spermatophyta</taxon>
        <taxon>Magnoliopsida</taxon>
        <taxon>eudicotyledons</taxon>
        <taxon>Gunneridae</taxon>
        <taxon>Pentapetalae</taxon>
        <taxon>rosids</taxon>
        <taxon>malvids</taxon>
        <taxon>Sapindales</taxon>
        <taxon>Sapindaceae</taxon>
        <taxon>Hippocastanoideae</taxon>
        <taxon>Acereae</taxon>
        <taxon>Acer</taxon>
    </lineage>
</organism>
<accession>A0AAD5NZ63</accession>
<keyword evidence="2" id="KW-1185">Reference proteome</keyword>
<name>A0AAD5NZ63_ACENE</name>
<evidence type="ECO:0000313" key="2">
    <source>
        <dbReference type="Proteomes" id="UP001064489"/>
    </source>
</evidence>
<reference evidence="1" key="1">
    <citation type="journal article" date="2022" name="Plant J.">
        <title>Strategies of tolerance reflected in two North American maple genomes.</title>
        <authorList>
            <person name="McEvoy S.L."/>
            <person name="Sezen U.U."/>
            <person name="Trouern-Trend A."/>
            <person name="McMahon S.M."/>
            <person name="Schaberg P.G."/>
            <person name="Yang J."/>
            <person name="Wegrzyn J.L."/>
            <person name="Swenson N.G."/>
        </authorList>
    </citation>
    <scope>NUCLEOTIDE SEQUENCE</scope>
    <source>
        <strain evidence="1">91603</strain>
    </source>
</reference>
<sequence length="239" mass="26410">MKQLADNMALAGEPISTNHLISSITAGLDAEYLPVTCQVNSRATWSWQEFHATLMTFENTLEQLNLISKNTDLTQAAANLTIGKQGGNNGFNNKSQGQNKLRVKEEVNPILEIIEVEEEPEDVVEGLITQSLHVNYMGNMDILQPFVTTDIIAVEFPSLQPSSSTSPLSNIKPSSSQRVRWLRRRVATSTATSTSPRLRLRLHRNVNSTPTSSLAVFSFQPSHTSPIWVPFQGFGNCCP</sequence>
<dbReference type="PANTHER" id="PTHR47481:SF31">
    <property type="entry name" value="OS01G0873500 PROTEIN"/>
    <property type="match status" value="1"/>
</dbReference>
<dbReference type="EMBL" id="JAJSOW010000003">
    <property type="protein sequence ID" value="KAI9194050.1"/>
    <property type="molecule type" value="Genomic_DNA"/>
</dbReference>
<reference evidence="1" key="2">
    <citation type="submission" date="2023-02" db="EMBL/GenBank/DDBJ databases">
        <authorList>
            <person name="Swenson N.G."/>
            <person name="Wegrzyn J.L."/>
            <person name="Mcevoy S.L."/>
        </authorList>
    </citation>
    <scope>NUCLEOTIDE SEQUENCE</scope>
    <source>
        <strain evidence="1">91603</strain>
        <tissue evidence="1">Leaf</tissue>
    </source>
</reference>
<dbReference type="AlphaFoldDB" id="A0AAD5NZ63"/>
<proteinExistence type="predicted"/>
<comment type="caution">
    <text evidence="1">The sequence shown here is derived from an EMBL/GenBank/DDBJ whole genome shotgun (WGS) entry which is preliminary data.</text>
</comment>
<evidence type="ECO:0000313" key="1">
    <source>
        <dbReference type="EMBL" id="KAI9194050.1"/>
    </source>
</evidence>
<dbReference type="Proteomes" id="UP001064489">
    <property type="component" value="Chromosome 1"/>
</dbReference>
<protein>
    <submittedName>
        <fullName evidence="1">Uncharacterized protein</fullName>
    </submittedName>
</protein>